<proteinExistence type="predicted"/>
<dbReference type="EMBL" id="DF157424">
    <property type="protein sequence ID" value="GAB69607.1"/>
    <property type="molecule type" value="Genomic_DNA"/>
</dbReference>
<dbReference type="VEuPathDB" id="PlasmoDB:PCYB_003560"/>
<name>K6VJM0_PLACD</name>
<evidence type="ECO:0000256" key="1">
    <source>
        <dbReference type="SAM" id="Phobius"/>
    </source>
</evidence>
<keyword evidence="1" id="KW-0812">Transmembrane</keyword>
<evidence type="ECO:0000313" key="3">
    <source>
        <dbReference type="Proteomes" id="UP000006319"/>
    </source>
</evidence>
<evidence type="ECO:0000313" key="2">
    <source>
        <dbReference type="EMBL" id="GAB69607.1"/>
    </source>
</evidence>
<sequence>KIWNKYKLDDDLGNDGPGILPLCNIFHLSIDNFAAKKIDICTKLLRNLKVERNRDITNDGVSEYCYYIYYWLYYNMKVHNIPVVIIDNILDESFKIIKRKNNAFLDCSSYMLKDGLREPEDLVMLRIFTNEIDVTKEILNKKCKSKICSCNEFIKPFVDSYRNINNYCPNGTITGVNMITCLAVKSFKDLYERKRSSEWKEYKLPDLSSSTDENINIEGCVSQINGKELSLDQGDQLDSYTGSTTLTERVGKIVPTTLGTIAGVSSVLALLYKVITNFYLSILKILLNDDCVMFSYYMTIILFILIYNPSSFKLVYSFRFMDKYKNTREE</sequence>
<keyword evidence="1" id="KW-1133">Transmembrane helix</keyword>
<feature type="non-terminal residue" evidence="2">
    <location>
        <position position="1"/>
    </location>
</feature>
<dbReference type="RefSeq" id="XP_004227825.1">
    <property type="nucleotide sequence ID" value="XM_004227777.1"/>
</dbReference>
<dbReference type="GeneID" id="14696149"/>
<gene>
    <name evidence="2" type="ORF">PCYB_003560</name>
</gene>
<feature type="transmembrane region" description="Helical" evidence="1">
    <location>
        <begin position="253"/>
        <end position="275"/>
    </location>
</feature>
<organism evidence="2 3">
    <name type="scientific">Plasmodium cynomolgi (strain B)</name>
    <dbReference type="NCBI Taxonomy" id="1120755"/>
    <lineage>
        <taxon>Eukaryota</taxon>
        <taxon>Sar</taxon>
        <taxon>Alveolata</taxon>
        <taxon>Apicomplexa</taxon>
        <taxon>Aconoidasida</taxon>
        <taxon>Haemosporida</taxon>
        <taxon>Plasmodiidae</taxon>
        <taxon>Plasmodium</taxon>
        <taxon>Plasmodium (Plasmodium)</taxon>
    </lineage>
</organism>
<dbReference type="KEGG" id="pcy:PCYB_003560"/>
<accession>K6VJM0</accession>
<protein>
    <submittedName>
        <fullName evidence="2">Uncharacterized protein</fullName>
    </submittedName>
</protein>
<feature type="transmembrane region" description="Helical" evidence="1">
    <location>
        <begin position="295"/>
        <end position="316"/>
    </location>
</feature>
<keyword evidence="1" id="KW-0472">Membrane</keyword>
<keyword evidence="3" id="KW-1185">Reference proteome</keyword>
<dbReference type="Proteomes" id="UP000006319">
    <property type="component" value="Unassembled WGS sequence"/>
</dbReference>
<reference evidence="2 3" key="1">
    <citation type="journal article" date="2012" name="Nat. Genet.">
        <title>Plasmodium cynomolgi genome sequences provide insight into Plasmodium vivax and the monkey malaria clade.</title>
        <authorList>
            <person name="Tachibana S."/>
            <person name="Sullivan S.A."/>
            <person name="Kawai S."/>
            <person name="Nakamura S."/>
            <person name="Kim H.R."/>
            <person name="Goto N."/>
            <person name="Arisue N."/>
            <person name="Palacpac N.M.Q."/>
            <person name="Honma H."/>
            <person name="Yagi M."/>
            <person name="Tougan T."/>
            <person name="Katakai Y."/>
            <person name="Kaneko O."/>
            <person name="Mita T."/>
            <person name="Kita K."/>
            <person name="Yasutomi Y."/>
            <person name="Sutton P.L."/>
            <person name="Shakhbatyan R."/>
            <person name="Horii T."/>
            <person name="Yasunaga T."/>
            <person name="Barnwell J.W."/>
            <person name="Escalante A.A."/>
            <person name="Carlton J.M."/>
            <person name="Tanabe K."/>
        </authorList>
    </citation>
    <scope>NUCLEOTIDE SEQUENCE [LARGE SCALE GENOMIC DNA]</scope>
    <source>
        <strain evidence="2 3">B</strain>
    </source>
</reference>
<dbReference type="AlphaFoldDB" id="K6VJM0"/>